<dbReference type="PROSITE" id="PS50095">
    <property type="entry name" value="PLAT"/>
    <property type="match status" value="1"/>
</dbReference>
<evidence type="ECO:0000256" key="3">
    <source>
        <dbReference type="ARBA" id="ARBA00009419"/>
    </source>
</evidence>
<dbReference type="Pfam" id="PF00305">
    <property type="entry name" value="Lipoxygenase"/>
    <property type="match status" value="1"/>
</dbReference>
<comment type="cofactor">
    <cofactor evidence="10">
        <name>Fe cation</name>
        <dbReference type="ChEBI" id="CHEBI:24875"/>
    </cofactor>
    <text evidence="10">Binds 1 Fe cation per subunit.</text>
</comment>
<sequence>MVDYSVTIYTGDAAHCSTFHDFYITLVGTDGRSDCKKLSTWVPSFTQNPYTHNVECTKPLGELLVIIIQKEHHLVFSKGPWFVAKVEVRSPMGDIYQFPIYKWITDSKDHYFQEGSGWFTLSTLQRRNTLTIQEKHNITELCWTIDLEEQQALYCWDQLKDGLPHNMKAESCSSLPLDVRFYNIKELEMVYTGAIALLQLKLSEWAEHKTKWTNIEDIKHLYCCHRTEISDYVCQNWQDDSFFGYQFLNGVNPMMIQCCKTLPENFQVTDEMVFKDGNQSLTDEMKKGNIFLCDYKMLDGVKANVIDGEQQYLVAPLVLLHKTPDDKLMPIAIQLKQIPAEDNPIFLPTDSRWDWLLAKTFVRNADFNMHELSSHLLRTHLLAEVFAVALLRHIPMMHPLYKLLMPHSRYTLMINFLARKLLISKDGVFTKFASSGGEGMITILRKALSSMTYRSLCLPDDISDRGLEDVPNFFYRDDGLKLWNIIYSFVKGTLQYYYKSDQMVQEDQALQQWIGDIYSKGFLSEKNTGIPMRFDTVDELVKFVTMVIFTGSAQHSAVNTGQYDFIGWMPNTPMTLKCPPPSKKGEATEETLLDTLPSIDVTVHGMATVWLLSKQSTDAECLGYYPEQRFIEEVPLNNIKVFQEQLKELSLQIEDRNKDLDLPYTYLDPKVVENSVSV</sequence>
<keyword evidence="6 13" id="KW-0223">Dioxygenase</keyword>
<evidence type="ECO:0000256" key="13">
    <source>
        <dbReference type="RuleBase" id="RU003974"/>
    </source>
</evidence>
<feature type="binding site" evidence="10">
    <location>
        <position position="380"/>
    </location>
    <ligand>
        <name>Fe cation</name>
        <dbReference type="ChEBI" id="CHEBI:24875"/>
        <note>catalytic</note>
    </ligand>
</feature>
<dbReference type="Proteomes" id="UP000250572">
    <property type="component" value="Unassembled WGS sequence"/>
</dbReference>
<dbReference type="GO" id="GO:0005506">
    <property type="term" value="F:iron ion binding"/>
    <property type="evidence" value="ECO:0007669"/>
    <property type="project" value="InterPro"/>
</dbReference>
<dbReference type="GO" id="GO:0016702">
    <property type="term" value="F:oxidoreductase activity, acting on single donors with incorporation of molecular oxygen, incorporation of two atoms of oxygen"/>
    <property type="evidence" value="ECO:0007669"/>
    <property type="project" value="InterPro"/>
</dbReference>
<dbReference type="PANTHER" id="PTHR11771">
    <property type="entry name" value="LIPOXYGENASE"/>
    <property type="match status" value="1"/>
</dbReference>
<accession>A0A315W9Z8</accession>
<evidence type="ECO:0000256" key="5">
    <source>
        <dbReference type="ARBA" id="ARBA00022723"/>
    </source>
</evidence>
<keyword evidence="5 10" id="KW-0479">Metal-binding</keyword>
<comment type="caution">
    <text evidence="16">The sequence shown here is derived from an EMBL/GenBank/DDBJ whole genome shotgun (WGS) entry which is preliminary data.</text>
</comment>
<keyword evidence="9" id="KW-0443">Lipid metabolism</keyword>
<dbReference type="PROSITE" id="PS51393">
    <property type="entry name" value="LIPOXYGENASE_3"/>
    <property type="match status" value="1"/>
</dbReference>
<evidence type="ECO:0000256" key="9">
    <source>
        <dbReference type="ARBA" id="ARBA00023098"/>
    </source>
</evidence>
<feature type="site" description="Essential for stabilizing binding to COTL1" evidence="11">
    <location>
        <position position="103"/>
    </location>
</feature>
<evidence type="ECO:0000259" key="14">
    <source>
        <dbReference type="PROSITE" id="PS50095"/>
    </source>
</evidence>
<dbReference type="InterPro" id="IPR020834">
    <property type="entry name" value="LipOase_CS"/>
</dbReference>
<comment type="subcellular location">
    <subcellularLocation>
        <location evidence="1">Cytoplasm</location>
    </subcellularLocation>
</comment>
<gene>
    <name evidence="16" type="ORF">CCH79_00012518</name>
</gene>
<dbReference type="Gene3D" id="3.10.450.60">
    <property type="match status" value="1"/>
</dbReference>
<evidence type="ECO:0000256" key="12">
    <source>
        <dbReference type="PROSITE-ProRule" id="PRU00152"/>
    </source>
</evidence>
<dbReference type="InterPro" id="IPR000907">
    <property type="entry name" value="LipOase"/>
</dbReference>
<evidence type="ECO:0000259" key="15">
    <source>
        <dbReference type="PROSITE" id="PS51393"/>
    </source>
</evidence>
<evidence type="ECO:0008006" key="18">
    <source>
        <dbReference type="Google" id="ProtNLM"/>
    </source>
</evidence>
<dbReference type="InterPro" id="IPR001885">
    <property type="entry name" value="LipOase_mml"/>
</dbReference>
<evidence type="ECO:0000256" key="10">
    <source>
        <dbReference type="PIRSR" id="PIRSR601885-1"/>
    </source>
</evidence>
<dbReference type="SUPFAM" id="SSF49723">
    <property type="entry name" value="Lipase/lipooxygenase domain (PLAT/LH2 domain)"/>
    <property type="match status" value="1"/>
</dbReference>
<dbReference type="Pfam" id="PF01477">
    <property type="entry name" value="PLAT"/>
    <property type="match status" value="1"/>
</dbReference>
<evidence type="ECO:0000256" key="4">
    <source>
        <dbReference type="ARBA" id="ARBA00022490"/>
    </source>
</evidence>
<dbReference type="InterPro" id="IPR013819">
    <property type="entry name" value="LipOase_C"/>
</dbReference>
<dbReference type="SUPFAM" id="SSF48484">
    <property type="entry name" value="Lipoxigenase"/>
    <property type="match status" value="1"/>
</dbReference>
<dbReference type="GO" id="GO:0005737">
    <property type="term" value="C:cytoplasm"/>
    <property type="evidence" value="ECO:0007669"/>
    <property type="project" value="UniProtKB-SubCell"/>
</dbReference>
<dbReference type="PROSITE" id="PS00081">
    <property type="entry name" value="LIPOXYGENASE_2"/>
    <property type="match status" value="1"/>
</dbReference>
<protein>
    <recommendedName>
        <fullName evidence="18">Lipoxygenase domain-containing protein</fullName>
    </recommendedName>
</protein>
<dbReference type="GO" id="GO:0034440">
    <property type="term" value="P:lipid oxidation"/>
    <property type="evidence" value="ECO:0007669"/>
    <property type="project" value="InterPro"/>
</dbReference>
<dbReference type="InterPro" id="IPR036226">
    <property type="entry name" value="LipOase_C_sf"/>
</dbReference>
<comment type="similarity">
    <text evidence="3 13">Belongs to the lipoxygenase family.</text>
</comment>
<dbReference type="Gene3D" id="1.20.245.10">
    <property type="entry name" value="Lipoxygenase-1, Domain 5"/>
    <property type="match status" value="1"/>
</dbReference>
<dbReference type="InterPro" id="IPR036392">
    <property type="entry name" value="PLAT/LH2_dom_sf"/>
</dbReference>
<dbReference type="AlphaFoldDB" id="A0A315W9Z8"/>
<evidence type="ECO:0000256" key="8">
    <source>
        <dbReference type="ARBA" id="ARBA00023004"/>
    </source>
</evidence>
<keyword evidence="4" id="KW-0963">Cytoplasm</keyword>
<dbReference type="InterPro" id="IPR001024">
    <property type="entry name" value="PLAT/LH2_dom"/>
</dbReference>
<evidence type="ECO:0000256" key="7">
    <source>
        <dbReference type="ARBA" id="ARBA00023002"/>
    </source>
</evidence>
<reference evidence="16 17" key="1">
    <citation type="journal article" date="2018" name="G3 (Bethesda)">
        <title>A High-Quality Reference Genome for the Invasive Mosquitofish Gambusia affinis Using a Chicago Library.</title>
        <authorList>
            <person name="Hoffberg S.L."/>
            <person name="Troendle N.J."/>
            <person name="Glenn T.C."/>
            <person name="Mahmud O."/>
            <person name="Louha S."/>
            <person name="Chalopin D."/>
            <person name="Bennetzen J.L."/>
            <person name="Mauricio R."/>
        </authorList>
    </citation>
    <scope>NUCLEOTIDE SEQUENCE [LARGE SCALE GENOMIC DNA]</scope>
    <source>
        <strain evidence="16">NE01/NJP1002.9</strain>
        <tissue evidence="16">Muscle</tissue>
    </source>
</reference>
<name>A0A315W9Z8_GAMAF</name>
<evidence type="ECO:0000256" key="2">
    <source>
        <dbReference type="ARBA" id="ARBA00005189"/>
    </source>
</evidence>
<keyword evidence="7 13" id="KW-0560">Oxidoreductase</keyword>
<comment type="caution">
    <text evidence="12">Lacks conserved residue(s) required for the propagation of feature annotation.</text>
</comment>
<keyword evidence="17" id="KW-1185">Reference proteome</keyword>
<evidence type="ECO:0000313" key="16">
    <source>
        <dbReference type="EMBL" id="PWA32651.1"/>
    </source>
</evidence>
<dbReference type="EMBL" id="NHOQ01000158">
    <property type="protein sequence ID" value="PWA32651.1"/>
    <property type="molecule type" value="Genomic_DNA"/>
</dbReference>
<feature type="domain" description="PLAT" evidence="14">
    <location>
        <begin position="2"/>
        <end position="118"/>
    </location>
</feature>
<dbReference type="SMART" id="SM00308">
    <property type="entry name" value="LH2"/>
    <property type="match status" value="1"/>
</dbReference>
<organism evidence="16 17">
    <name type="scientific">Gambusia affinis</name>
    <name type="common">Western mosquitofish</name>
    <name type="synonym">Heterandria affinis</name>
    <dbReference type="NCBI Taxonomy" id="33528"/>
    <lineage>
        <taxon>Eukaryota</taxon>
        <taxon>Metazoa</taxon>
        <taxon>Chordata</taxon>
        <taxon>Craniata</taxon>
        <taxon>Vertebrata</taxon>
        <taxon>Euteleostomi</taxon>
        <taxon>Actinopterygii</taxon>
        <taxon>Neopterygii</taxon>
        <taxon>Teleostei</taxon>
        <taxon>Neoteleostei</taxon>
        <taxon>Acanthomorphata</taxon>
        <taxon>Ovalentaria</taxon>
        <taxon>Atherinomorphae</taxon>
        <taxon>Cyprinodontiformes</taxon>
        <taxon>Poeciliidae</taxon>
        <taxon>Poeciliinae</taxon>
        <taxon>Gambusia</taxon>
    </lineage>
</organism>
<evidence type="ECO:0000256" key="1">
    <source>
        <dbReference type="ARBA" id="ARBA00004496"/>
    </source>
</evidence>
<dbReference type="FunFam" id="1.20.245.10:FF:000001">
    <property type="entry name" value="Arachidonate 5-lipoxygenase a"/>
    <property type="match status" value="1"/>
</dbReference>
<dbReference type="STRING" id="33528.ENSGAFP00000015455"/>
<evidence type="ECO:0000256" key="11">
    <source>
        <dbReference type="PIRSR" id="PIRSR601885-3"/>
    </source>
</evidence>
<feature type="domain" description="Lipoxygenase" evidence="15">
    <location>
        <begin position="129"/>
        <end position="678"/>
    </location>
</feature>
<dbReference type="PRINTS" id="PR00087">
    <property type="entry name" value="LIPOXYGENASE"/>
</dbReference>
<dbReference type="PROSITE" id="PS00711">
    <property type="entry name" value="LIPOXYGENASE_1"/>
    <property type="match status" value="1"/>
</dbReference>
<proteinExistence type="inferred from homology"/>
<keyword evidence="8 10" id="KW-0408">Iron</keyword>
<dbReference type="Gene3D" id="2.60.60.20">
    <property type="entry name" value="PLAT/LH2 domain"/>
    <property type="match status" value="1"/>
</dbReference>
<feature type="binding site" evidence="10">
    <location>
        <position position="375"/>
    </location>
    <ligand>
        <name>Fe cation</name>
        <dbReference type="ChEBI" id="CHEBI:24875"/>
        <note>catalytic</note>
    </ligand>
</feature>
<evidence type="ECO:0000256" key="6">
    <source>
        <dbReference type="ARBA" id="ARBA00022964"/>
    </source>
</evidence>
<dbReference type="PRINTS" id="PR00467">
    <property type="entry name" value="MAMLPOXGNASE"/>
</dbReference>
<dbReference type="InterPro" id="IPR020833">
    <property type="entry name" value="LipOase_Fe_BS"/>
</dbReference>
<feature type="binding site" evidence="10">
    <location>
        <position position="555"/>
    </location>
    <ligand>
        <name>Fe cation</name>
        <dbReference type="ChEBI" id="CHEBI:24875"/>
        <note>catalytic</note>
    </ligand>
</feature>
<comment type="pathway">
    <text evidence="2">Lipid metabolism.</text>
</comment>
<evidence type="ECO:0000313" key="17">
    <source>
        <dbReference type="Proteomes" id="UP000250572"/>
    </source>
</evidence>